<proteinExistence type="predicted"/>
<dbReference type="PANTHER" id="PTHR42648">
    <property type="entry name" value="TRANSPOSASE, PUTATIVE-RELATED"/>
    <property type="match status" value="1"/>
</dbReference>
<comment type="caution">
    <text evidence="1">The sequence shown here is derived from an EMBL/GenBank/DDBJ whole genome shotgun (WGS) entry which is preliminary data.</text>
</comment>
<evidence type="ECO:0000313" key="2">
    <source>
        <dbReference type="Proteomes" id="UP000237271"/>
    </source>
</evidence>
<protein>
    <submittedName>
        <fullName evidence="1">Uncharacterized protein</fullName>
    </submittedName>
</protein>
<dbReference type="SUPFAM" id="SSF53098">
    <property type="entry name" value="Ribonuclease H-like"/>
    <property type="match status" value="1"/>
</dbReference>
<sequence>MQTDQRFKIKAPTATSTGLYQFQAKSAANTSALTAMTKAVRGLGGTTFVIPKEQFFCRACTLAKSHRASFYSNRIVECARAQLQKVHTDNCGPLPVNSLTGYRHFVTFIDDFSRFMFTYPVKTRGQLYKCFEDFRNKALNIFRHDIDVLEWRPCAIEEHDIQVLQADNAN</sequence>
<accession>A0A2P4YVS4</accession>
<dbReference type="PANTHER" id="PTHR42648:SF28">
    <property type="entry name" value="TRANSPOSON-ENCODED PROTEIN WITH RIBONUCLEASE H-LIKE AND RETROVIRUS ZINC FINGER-LIKE DOMAINS"/>
    <property type="match status" value="1"/>
</dbReference>
<dbReference type="Gene3D" id="3.30.420.10">
    <property type="entry name" value="Ribonuclease H-like superfamily/Ribonuclease H"/>
    <property type="match status" value="1"/>
</dbReference>
<dbReference type="GO" id="GO:0003676">
    <property type="term" value="F:nucleic acid binding"/>
    <property type="evidence" value="ECO:0007669"/>
    <property type="project" value="InterPro"/>
</dbReference>
<dbReference type="OrthoDB" id="120229at2759"/>
<name>A0A2P4YVS4_9STRA</name>
<organism evidence="1 2">
    <name type="scientific">Phytophthora palmivora</name>
    <dbReference type="NCBI Taxonomy" id="4796"/>
    <lineage>
        <taxon>Eukaryota</taxon>
        <taxon>Sar</taxon>
        <taxon>Stramenopiles</taxon>
        <taxon>Oomycota</taxon>
        <taxon>Peronosporomycetes</taxon>
        <taxon>Peronosporales</taxon>
        <taxon>Peronosporaceae</taxon>
        <taxon>Phytophthora</taxon>
    </lineage>
</organism>
<keyword evidence="2" id="KW-1185">Reference proteome</keyword>
<dbReference type="AlphaFoldDB" id="A0A2P4YVS4"/>
<dbReference type="InterPro" id="IPR039537">
    <property type="entry name" value="Retrotran_Ty1/copia-like"/>
</dbReference>
<evidence type="ECO:0000313" key="1">
    <source>
        <dbReference type="EMBL" id="POM81902.1"/>
    </source>
</evidence>
<dbReference type="Proteomes" id="UP000237271">
    <property type="component" value="Unassembled WGS sequence"/>
</dbReference>
<gene>
    <name evidence="1" type="ORF">PHPALM_62</name>
</gene>
<dbReference type="EMBL" id="NCKW01000004">
    <property type="protein sequence ID" value="POM81902.1"/>
    <property type="molecule type" value="Genomic_DNA"/>
</dbReference>
<reference evidence="1 2" key="1">
    <citation type="journal article" date="2017" name="Genome Biol. Evol.">
        <title>Phytophthora megakarya and P. palmivora, closely related causal agents of cacao black pod rot, underwent increases in genome sizes and gene numbers by different mechanisms.</title>
        <authorList>
            <person name="Ali S.S."/>
            <person name="Shao J."/>
            <person name="Lary D.J."/>
            <person name="Kronmiller B."/>
            <person name="Shen D."/>
            <person name="Strem M.D."/>
            <person name="Amoako-Attah I."/>
            <person name="Akrofi A.Y."/>
            <person name="Begoude B.A."/>
            <person name="Ten Hoopen G.M."/>
            <person name="Coulibaly K."/>
            <person name="Kebe B.I."/>
            <person name="Melnick R.L."/>
            <person name="Guiltinan M.J."/>
            <person name="Tyler B.M."/>
            <person name="Meinhardt L.W."/>
            <person name="Bailey B.A."/>
        </authorList>
    </citation>
    <scope>NUCLEOTIDE SEQUENCE [LARGE SCALE GENOMIC DNA]</scope>
    <source>
        <strain evidence="2">sbr112.9</strain>
    </source>
</reference>
<dbReference type="InterPro" id="IPR012337">
    <property type="entry name" value="RNaseH-like_sf"/>
</dbReference>
<dbReference type="InterPro" id="IPR036397">
    <property type="entry name" value="RNaseH_sf"/>
</dbReference>